<dbReference type="OrthoDB" id="5244772at2"/>
<evidence type="ECO:0000313" key="4">
    <source>
        <dbReference type="Proteomes" id="UP000255355"/>
    </source>
</evidence>
<name>A0A370H8P9_9NOCA</name>
<proteinExistence type="predicted"/>
<evidence type="ECO:0000313" key="3">
    <source>
        <dbReference type="EMBL" id="RDI50711.1"/>
    </source>
</evidence>
<protein>
    <submittedName>
        <fullName evidence="3">Uncharacterized protein DUF222</fullName>
    </submittedName>
</protein>
<evidence type="ECO:0000259" key="2">
    <source>
        <dbReference type="Pfam" id="PF02720"/>
    </source>
</evidence>
<feature type="domain" description="DUF222" evidence="2">
    <location>
        <begin position="13"/>
        <end position="191"/>
    </location>
</feature>
<comment type="caution">
    <text evidence="3">The sequence shown here is derived from an EMBL/GenBank/DDBJ whole genome shotgun (WGS) entry which is preliminary data.</text>
</comment>
<feature type="region of interest" description="Disordered" evidence="1">
    <location>
        <begin position="359"/>
        <end position="390"/>
    </location>
</feature>
<accession>A0A370H8P9</accession>
<dbReference type="Pfam" id="PF02720">
    <property type="entry name" value="DUF222"/>
    <property type="match status" value="1"/>
</dbReference>
<dbReference type="InterPro" id="IPR003870">
    <property type="entry name" value="DUF222"/>
</dbReference>
<organism evidence="3 4">
    <name type="scientific">Nocardia mexicana</name>
    <dbReference type="NCBI Taxonomy" id="279262"/>
    <lineage>
        <taxon>Bacteria</taxon>
        <taxon>Bacillati</taxon>
        <taxon>Actinomycetota</taxon>
        <taxon>Actinomycetes</taxon>
        <taxon>Mycobacteriales</taxon>
        <taxon>Nocardiaceae</taxon>
        <taxon>Nocardia</taxon>
    </lineage>
</organism>
<keyword evidence="4" id="KW-1185">Reference proteome</keyword>
<dbReference type="CDD" id="cd00085">
    <property type="entry name" value="HNHc"/>
    <property type="match status" value="1"/>
</dbReference>
<dbReference type="Gene3D" id="1.10.30.50">
    <property type="match status" value="1"/>
</dbReference>
<dbReference type="EMBL" id="QQAZ01000005">
    <property type="protein sequence ID" value="RDI50711.1"/>
    <property type="molecule type" value="Genomic_DNA"/>
</dbReference>
<evidence type="ECO:0000256" key="1">
    <source>
        <dbReference type="SAM" id="MobiDB-lite"/>
    </source>
</evidence>
<sequence>MNLLLAALEPRIAAYAETADPARLKRTIRRWILEADPAREAKRRKQAEHDRYVHVTAHDNGTALVDAVLPAAGGQTLYERLREMANTHCCTNDPRTSGQRRADALVALADGSGRLLCQCGRPACPHVDTPADEPRTPLIQVGVSAETLAGLQDNPALLAGFGAIDADLARQLARHARYQIFPEPEATSLNHAGTEPVRAKTGQPAKAADSRNGKAELRYRPGARLAALVRAVDGACRAPGCQTPAAATDLDHHIPFNHADPARGGRTAEANLSCRCRRHHRSKTLADNDANGWRVRQHPGRRHEWLTPTGESATTEPEGADYLFPRESVAPTAVVDIAAPDKYARSPIDGSSIESELRDWVHAHVPPGQRRQPLAAPEALMANSDRPPPF</sequence>
<dbReference type="STRING" id="1210089.GCA_001613165_02597"/>
<feature type="region of interest" description="Disordered" evidence="1">
    <location>
        <begin position="188"/>
        <end position="214"/>
    </location>
</feature>
<gene>
    <name evidence="3" type="ORF">DFR68_105188</name>
</gene>
<dbReference type="Proteomes" id="UP000255355">
    <property type="component" value="Unassembled WGS sequence"/>
</dbReference>
<reference evidence="3 4" key="1">
    <citation type="submission" date="2018-07" db="EMBL/GenBank/DDBJ databases">
        <title>Genomic Encyclopedia of Type Strains, Phase IV (KMG-IV): sequencing the most valuable type-strain genomes for metagenomic binning, comparative biology and taxonomic classification.</title>
        <authorList>
            <person name="Goeker M."/>
        </authorList>
    </citation>
    <scope>NUCLEOTIDE SEQUENCE [LARGE SCALE GENOMIC DNA]</scope>
    <source>
        <strain evidence="3 4">DSM 44952</strain>
    </source>
</reference>
<dbReference type="AlphaFoldDB" id="A0A370H8P9"/>
<dbReference type="InterPro" id="IPR003615">
    <property type="entry name" value="HNH_nuc"/>
</dbReference>
<dbReference type="RefSeq" id="WP_068018706.1">
    <property type="nucleotide sequence ID" value="NZ_QQAZ01000005.1"/>
</dbReference>